<feature type="region of interest" description="Disordered" evidence="1">
    <location>
        <begin position="1"/>
        <end position="78"/>
    </location>
</feature>
<feature type="compositionally biased region" description="Acidic residues" evidence="1">
    <location>
        <begin position="61"/>
        <end position="78"/>
    </location>
</feature>
<dbReference type="AlphaFoldDB" id="A0A6A4GFS7"/>
<evidence type="ECO:0000256" key="1">
    <source>
        <dbReference type="SAM" id="MobiDB-lite"/>
    </source>
</evidence>
<keyword evidence="3" id="KW-1185">Reference proteome</keyword>
<evidence type="ECO:0000313" key="2">
    <source>
        <dbReference type="EMBL" id="KAE9384439.1"/>
    </source>
</evidence>
<feature type="compositionally biased region" description="Basic residues" evidence="1">
    <location>
        <begin position="1"/>
        <end position="10"/>
    </location>
</feature>
<organism evidence="2 3">
    <name type="scientific">Gymnopus androsaceus JB14</name>
    <dbReference type="NCBI Taxonomy" id="1447944"/>
    <lineage>
        <taxon>Eukaryota</taxon>
        <taxon>Fungi</taxon>
        <taxon>Dikarya</taxon>
        <taxon>Basidiomycota</taxon>
        <taxon>Agaricomycotina</taxon>
        <taxon>Agaricomycetes</taxon>
        <taxon>Agaricomycetidae</taxon>
        <taxon>Agaricales</taxon>
        <taxon>Marasmiineae</taxon>
        <taxon>Omphalotaceae</taxon>
        <taxon>Gymnopus</taxon>
    </lineage>
</organism>
<dbReference type="Proteomes" id="UP000799118">
    <property type="component" value="Unassembled WGS sequence"/>
</dbReference>
<feature type="non-terminal residue" evidence="2">
    <location>
        <position position="118"/>
    </location>
</feature>
<proteinExistence type="predicted"/>
<evidence type="ECO:0000313" key="3">
    <source>
        <dbReference type="Proteomes" id="UP000799118"/>
    </source>
</evidence>
<gene>
    <name evidence="2" type="ORF">BT96DRAFT_950562</name>
</gene>
<accession>A0A6A4GFS7</accession>
<dbReference type="EMBL" id="ML770145">
    <property type="protein sequence ID" value="KAE9384439.1"/>
    <property type="molecule type" value="Genomic_DNA"/>
</dbReference>
<reference evidence="2" key="1">
    <citation type="journal article" date="2019" name="Environ. Microbiol.">
        <title>Fungal ecological strategies reflected in gene transcription - a case study of two litter decomposers.</title>
        <authorList>
            <person name="Barbi F."/>
            <person name="Kohler A."/>
            <person name="Barry K."/>
            <person name="Baskaran P."/>
            <person name="Daum C."/>
            <person name="Fauchery L."/>
            <person name="Ihrmark K."/>
            <person name="Kuo A."/>
            <person name="LaButti K."/>
            <person name="Lipzen A."/>
            <person name="Morin E."/>
            <person name="Grigoriev I.V."/>
            <person name="Henrissat B."/>
            <person name="Lindahl B."/>
            <person name="Martin F."/>
        </authorList>
    </citation>
    <scope>NUCLEOTIDE SEQUENCE</scope>
    <source>
        <strain evidence="2">JB14</strain>
    </source>
</reference>
<sequence>MAHKSRHPKPRTPTPEPENNNSDASEIEDGVCDCDGTVNHVPADDDLVWTSESNTEWKESEAEDGDMEMDQDSNTELENDNLWTPADIQSELQELLKPTLFEKITEKGSDTKWKDAGK</sequence>
<name>A0A6A4GFS7_9AGAR</name>
<dbReference type="OrthoDB" id="3218065at2759"/>
<protein>
    <submittedName>
        <fullName evidence="2">Uncharacterized protein</fullName>
    </submittedName>
</protein>